<gene>
    <name evidence="2" type="ORF">LITE_LOCUS7381</name>
</gene>
<dbReference type="Proteomes" id="UP001154282">
    <property type="component" value="Unassembled WGS sequence"/>
</dbReference>
<dbReference type="EMBL" id="CAMGYJ010000003">
    <property type="protein sequence ID" value="CAI0392036.1"/>
    <property type="molecule type" value="Genomic_DNA"/>
</dbReference>
<evidence type="ECO:0000313" key="2">
    <source>
        <dbReference type="EMBL" id="CAI0392036.1"/>
    </source>
</evidence>
<keyword evidence="3" id="KW-1185">Reference proteome</keyword>
<name>A0AAV0I3Q6_9ROSI</name>
<accession>A0AAV0I3Q6</accession>
<sequence length="81" mass="8586">MEPKKSLENQDSGKLKAEIRRWAKAVATYARQVSGRLGSSLRKSSRIRSSSDSSSSSSSSSSPSSLQPPLASSSSSISPRL</sequence>
<dbReference type="AlphaFoldDB" id="A0AAV0I3Q6"/>
<reference evidence="2" key="1">
    <citation type="submission" date="2022-08" db="EMBL/GenBank/DDBJ databases">
        <authorList>
            <person name="Gutierrez-Valencia J."/>
        </authorList>
    </citation>
    <scope>NUCLEOTIDE SEQUENCE</scope>
</reference>
<feature type="region of interest" description="Disordered" evidence="1">
    <location>
        <begin position="34"/>
        <end position="81"/>
    </location>
</feature>
<evidence type="ECO:0000256" key="1">
    <source>
        <dbReference type="SAM" id="MobiDB-lite"/>
    </source>
</evidence>
<dbReference type="PANTHER" id="PTHR36484">
    <property type="entry name" value="OS01G0558700 PROTEIN"/>
    <property type="match status" value="1"/>
</dbReference>
<protein>
    <submittedName>
        <fullName evidence="2">Uncharacterized protein</fullName>
    </submittedName>
</protein>
<evidence type="ECO:0000313" key="3">
    <source>
        <dbReference type="Proteomes" id="UP001154282"/>
    </source>
</evidence>
<organism evidence="2 3">
    <name type="scientific">Linum tenue</name>
    <dbReference type="NCBI Taxonomy" id="586396"/>
    <lineage>
        <taxon>Eukaryota</taxon>
        <taxon>Viridiplantae</taxon>
        <taxon>Streptophyta</taxon>
        <taxon>Embryophyta</taxon>
        <taxon>Tracheophyta</taxon>
        <taxon>Spermatophyta</taxon>
        <taxon>Magnoliopsida</taxon>
        <taxon>eudicotyledons</taxon>
        <taxon>Gunneridae</taxon>
        <taxon>Pentapetalae</taxon>
        <taxon>rosids</taxon>
        <taxon>fabids</taxon>
        <taxon>Malpighiales</taxon>
        <taxon>Linaceae</taxon>
        <taxon>Linum</taxon>
    </lineage>
</organism>
<proteinExistence type="predicted"/>
<dbReference type="PANTHER" id="PTHR36484:SF2">
    <property type="entry name" value="OS01G0558700 PROTEIN"/>
    <property type="match status" value="1"/>
</dbReference>
<comment type="caution">
    <text evidence="2">The sequence shown here is derived from an EMBL/GenBank/DDBJ whole genome shotgun (WGS) entry which is preliminary data.</text>
</comment>